<feature type="compositionally biased region" description="Basic and acidic residues" evidence="7">
    <location>
        <begin position="451"/>
        <end position="473"/>
    </location>
</feature>
<evidence type="ECO:0000256" key="5">
    <source>
        <dbReference type="ARBA" id="ARBA00023186"/>
    </source>
</evidence>
<dbReference type="Pfam" id="PF00226">
    <property type="entry name" value="DnaJ"/>
    <property type="match status" value="1"/>
</dbReference>
<dbReference type="PROSITE" id="PS51188">
    <property type="entry name" value="ZF_CR"/>
    <property type="match status" value="1"/>
</dbReference>
<keyword evidence="4 6" id="KW-0862">Zinc</keyword>
<proteinExistence type="inferred from homology"/>
<dbReference type="InterPro" id="IPR012724">
    <property type="entry name" value="DnaJ"/>
</dbReference>
<comment type="caution">
    <text evidence="10">The sequence shown here is derived from an EMBL/GenBank/DDBJ whole genome shotgun (WGS) entry which is preliminary data.</text>
</comment>
<keyword evidence="5" id="KW-0143">Chaperone</keyword>
<evidence type="ECO:0000259" key="8">
    <source>
        <dbReference type="PROSITE" id="PS50076"/>
    </source>
</evidence>
<dbReference type="PROSITE" id="PS50076">
    <property type="entry name" value="DNAJ_2"/>
    <property type="match status" value="1"/>
</dbReference>
<dbReference type="Proteomes" id="UP001454036">
    <property type="component" value="Unassembled WGS sequence"/>
</dbReference>
<dbReference type="InterPro" id="IPR008971">
    <property type="entry name" value="HSP40/DnaJ_pept-bd"/>
</dbReference>
<dbReference type="GO" id="GO:0042026">
    <property type="term" value="P:protein refolding"/>
    <property type="evidence" value="ECO:0007669"/>
    <property type="project" value="TreeGrafter"/>
</dbReference>
<dbReference type="Gene3D" id="1.10.287.110">
    <property type="entry name" value="DnaJ domain"/>
    <property type="match status" value="1"/>
</dbReference>
<dbReference type="Gene3D" id="2.60.260.20">
    <property type="entry name" value="Urease metallochaperone UreE, N-terminal domain"/>
    <property type="match status" value="2"/>
</dbReference>
<evidence type="ECO:0000313" key="11">
    <source>
        <dbReference type="Proteomes" id="UP001454036"/>
    </source>
</evidence>
<organism evidence="10 11">
    <name type="scientific">Lithospermum erythrorhizon</name>
    <name type="common">Purple gromwell</name>
    <name type="synonym">Lithospermum officinale var. erythrorhizon</name>
    <dbReference type="NCBI Taxonomy" id="34254"/>
    <lineage>
        <taxon>Eukaryota</taxon>
        <taxon>Viridiplantae</taxon>
        <taxon>Streptophyta</taxon>
        <taxon>Embryophyta</taxon>
        <taxon>Tracheophyta</taxon>
        <taxon>Spermatophyta</taxon>
        <taxon>Magnoliopsida</taxon>
        <taxon>eudicotyledons</taxon>
        <taxon>Gunneridae</taxon>
        <taxon>Pentapetalae</taxon>
        <taxon>asterids</taxon>
        <taxon>lamiids</taxon>
        <taxon>Boraginales</taxon>
        <taxon>Boraginaceae</taxon>
        <taxon>Boraginoideae</taxon>
        <taxon>Lithospermeae</taxon>
        <taxon>Lithospermum</taxon>
    </lineage>
</organism>
<dbReference type="HAMAP" id="MF_01152">
    <property type="entry name" value="DnaJ"/>
    <property type="match status" value="1"/>
</dbReference>
<dbReference type="FunFam" id="2.10.230.10:FF:000002">
    <property type="entry name" value="Molecular chaperone DnaJ"/>
    <property type="match status" value="1"/>
</dbReference>
<dbReference type="Gene3D" id="2.10.230.10">
    <property type="entry name" value="Heat shock protein DnaJ, cysteine-rich domain"/>
    <property type="match status" value="1"/>
</dbReference>
<gene>
    <name evidence="10" type="ORF">LIER_03337</name>
</gene>
<evidence type="ECO:0000256" key="6">
    <source>
        <dbReference type="PROSITE-ProRule" id="PRU00546"/>
    </source>
</evidence>
<dbReference type="CDD" id="cd06257">
    <property type="entry name" value="DnaJ"/>
    <property type="match status" value="1"/>
</dbReference>
<dbReference type="GO" id="GO:0008270">
    <property type="term" value="F:zinc ion binding"/>
    <property type="evidence" value="ECO:0007669"/>
    <property type="project" value="UniProtKB-KW"/>
</dbReference>
<dbReference type="SUPFAM" id="SSF49493">
    <property type="entry name" value="HSP40/DnaJ peptide-binding domain"/>
    <property type="match status" value="2"/>
</dbReference>
<keyword evidence="2" id="KW-0677">Repeat</keyword>
<name>A0AAV3NTY8_LITER</name>
<dbReference type="FunFam" id="2.60.260.20:FF:000009">
    <property type="entry name" value="Putative Mitochondrial DnaJ chaperone"/>
    <property type="match status" value="1"/>
</dbReference>
<dbReference type="GO" id="GO:0009535">
    <property type="term" value="C:chloroplast thylakoid membrane"/>
    <property type="evidence" value="ECO:0007669"/>
    <property type="project" value="TreeGrafter"/>
</dbReference>
<dbReference type="FunFam" id="2.60.260.20:FF:000025">
    <property type="entry name" value="Molecular chaperone Hsp40/DnaJ family protein"/>
    <property type="match status" value="1"/>
</dbReference>
<dbReference type="EMBL" id="BAABME010000397">
    <property type="protein sequence ID" value="GAA0142433.1"/>
    <property type="molecule type" value="Genomic_DNA"/>
</dbReference>
<reference evidence="10 11" key="1">
    <citation type="submission" date="2024-01" db="EMBL/GenBank/DDBJ databases">
        <title>The complete chloroplast genome sequence of Lithospermum erythrorhizon: insights into the phylogenetic relationship among Boraginaceae species and the maternal lineages of purple gromwells.</title>
        <authorList>
            <person name="Okada T."/>
            <person name="Watanabe K."/>
        </authorList>
    </citation>
    <scope>NUCLEOTIDE SEQUENCE [LARGE SCALE GENOMIC DNA]</scope>
</reference>
<accession>A0AAV3NTY8</accession>
<dbReference type="SUPFAM" id="SSF57938">
    <property type="entry name" value="DnaJ/Hsp40 cysteine-rich domain"/>
    <property type="match status" value="1"/>
</dbReference>
<dbReference type="PROSITE" id="PS00636">
    <property type="entry name" value="DNAJ_1"/>
    <property type="match status" value="1"/>
</dbReference>
<dbReference type="GO" id="GO:0051082">
    <property type="term" value="F:unfolded protein binding"/>
    <property type="evidence" value="ECO:0007669"/>
    <property type="project" value="InterPro"/>
</dbReference>
<feature type="domain" description="J" evidence="8">
    <location>
        <begin position="74"/>
        <end position="138"/>
    </location>
</feature>
<dbReference type="SUPFAM" id="SSF46565">
    <property type="entry name" value="Chaperone J-domain"/>
    <property type="match status" value="1"/>
</dbReference>
<evidence type="ECO:0000256" key="2">
    <source>
        <dbReference type="ARBA" id="ARBA00022737"/>
    </source>
</evidence>
<dbReference type="Pfam" id="PF01556">
    <property type="entry name" value="DnaJ_C"/>
    <property type="match status" value="1"/>
</dbReference>
<dbReference type="PRINTS" id="PR00625">
    <property type="entry name" value="JDOMAIN"/>
</dbReference>
<feature type="region of interest" description="Disordered" evidence="7">
    <location>
        <begin position="422"/>
        <end position="473"/>
    </location>
</feature>
<dbReference type="NCBIfam" id="TIGR02349">
    <property type="entry name" value="DnaJ_bact"/>
    <property type="match status" value="1"/>
</dbReference>
<dbReference type="FunFam" id="1.10.287.110:FF:000037">
    <property type="entry name" value="Chaperone protein dnaJ A6 chloroplastic"/>
    <property type="match status" value="1"/>
</dbReference>
<dbReference type="SMART" id="SM00271">
    <property type="entry name" value="DnaJ"/>
    <property type="match status" value="1"/>
</dbReference>
<sequence length="498" mass="53967">MASTSLVSLYPSFTPDQLLHTTPTSCSSSPFSTCPTYYKRTNTISLKLLSQNSCPFITSTKINVKRFVVRAATDYYSTLGVPKSASVKDIKAAYRKLARQYHPDVNKEPDATEKFKEISTAYEVLSDDKKRSLYDRYGEAGVKSAVGGEAGAYATNPFDLFESFFGPNIFSGNTTGFGTRRSTVSKGEDLRYDITLEFSEAIFGAEKEFALSHLETCEICSGTGAKVGSKMKICSTCGGSGQVLRTERTPFGNFSQISVCPNCGGDGEMISQSCGKCSGEGRIQVKKDIKVKVPPGVSKGSILRVSGEGDAGPKGGPPGDLFVYLNILEIPEIQRDGINLRSTITISYLDAILGTITKVKTVEGVNDIRIPPGTQPGDVLVLAKKGAPMLNRPSIRGDHLFSVKVSIPKRVSSEERELLEELSSLNNIPNKPSKSRTGKPSKSRPTSPEISKVEESRMESDTEKTDESEDKNDTWKSLKDLAGSAASGALKWFKDNII</sequence>
<dbReference type="PANTHER" id="PTHR43096">
    <property type="entry name" value="DNAJ HOMOLOG 1, MITOCHONDRIAL-RELATED"/>
    <property type="match status" value="1"/>
</dbReference>
<evidence type="ECO:0000256" key="7">
    <source>
        <dbReference type="SAM" id="MobiDB-lite"/>
    </source>
</evidence>
<dbReference type="CDD" id="cd10747">
    <property type="entry name" value="DnaJ_C"/>
    <property type="match status" value="1"/>
</dbReference>
<dbReference type="GO" id="GO:0009408">
    <property type="term" value="P:response to heat"/>
    <property type="evidence" value="ECO:0007669"/>
    <property type="project" value="InterPro"/>
</dbReference>
<dbReference type="InterPro" id="IPR036869">
    <property type="entry name" value="J_dom_sf"/>
</dbReference>
<evidence type="ECO:0000256" key="1">
    <source>
        <dbReference type="ARBA" id="ARBA00022723"/>
    </source>
</evidence>
<feature type="domain" description="CR-type" evidence="9">
    <location>
        <begin position="204"/>
        <end position="286"/>
    </location>
</feature>
<dbReference type="CDD" id="cd10719">
    <property type="entry name" value="DnaJ_zf"/>
    <property type="match status" value="1"/>
</dbReference>
<dbReference type="Pfam" id="PF00684">
    <property type="entry name" value="DnaJ_CXXCXGXG"/>
    <property type="match status" value="1"/>
</dbReference>
<dbReference type="AlphaFoldDB" id="A0AAV3NTY8"/>
<dbReference type="NCBIfam" id="NF008035">
    <property type="entry name" value="PRK10767.1"/>
    <property type="match status" value="1"/>
</dbReference>
<dbReference type="InterPro" id="IPR036410">
    <property type="entry name" value="HSP_DnaJ_Cys-rich_dom_sf"/>
</dbReference>
<feature type="compositionally biased region" description="Basic residues" evidence="7">
    <location>
        <begin position="433"/>
        <end position="442"/>
    </location>
</feature>
<dbReference type="PANTHER" id="PTHR43096:SF22">
    <property type="entry name" value="MOLECULAR CHAPERONE HSP40_DNAJ FAMILY PROTEIN"/>
    <property type="match status" value="1"/>
</dbReference>
<dbReference type="GO" id="GO:0031072">
    <property type="term" value="F:heat shock protein binding"/>
    <property type="evidence" value="ECO:0007669"/>
    <property type="project" value="InterPro"/>
</dbReference>
<dbReference type="InterPro" id="IPR002939">
    <property type="entry name" value="DnaJ_C"/>
</dbReference>
<dbReference type="GO" id="GO:0005524">
    <property type="term" value="F:ATP binding"/>
    <property type="evidence" value="ECO:0007669"/>
    <property type="project" value="InterPro"/>
</dbReference>
<keyword evidence="1 6" id="KW-0479">Metal-binding</keyword>
<evidence type="ECO:0000313" key="10">
    <source>
        <dbReference type="EMBL" id="GAA0142433.1"/>
    </source>
</evidence>
<dbReference type="InterPro" id="IPR001623">
    <property type="entry name" value="DnaJ_domain"/>
</dbReference>
<dbReference type="InterPro" id="IPR001305">
    <property type="entry name" value="HSP_DnaJ_Cys-rich_dom"/>
</dbReference>
<evidence type="ECO:0000259" key="9">
    <source>
        <dbReference type="PROSITE" id="PS51188"/>
    </source>
</evidence>
<keyword evidence="11" id="KW-1185">Reference proteome</keyword>
<keyword evidence="3 6" id="KW-0863">Zinc-finger</keyword>
<feature type="zinc finger region" description="CR-type" evidence="6">
    <location>
        <begin position="204"/>
        <end position="286"/>
    </location>
</feature>
<evidence type="ECO:0000256" key="4">
    <source>
        <dbReference type="ARBA" id="ARBA00022833"/>
    </source>
</evidence>
<dbReference type="InterPro" id="IPR018253">
    <property type="entry name" value="DnaJ_domain_CS"/>
</dbReference>
<evidence type="ECO:0000256" key="3">
    <source>
        <dbReference type="ARBA" id="ARBA00022771"/>
    </source>
</evidence>
<protein>
    <submittedName>
        <fullName evidence="10">Chaperone</fullName>
    </submittedName>
</protein>